<dbReference type="OrthoDB" id="336240at2759"/>
<dbReference type="Pfam" id="PF00076">
    <property type="entry name" value="RRM_1"/>
    <property type="match status" value="1"/>
</dbReference>
<evidence type="ECO:0000259" key="2">
    <source>
        <dbReference type="SMART" id="SM00360"/>
    </source>
</evidence>
<evidence type="ECO:0000313" key="3">
    <source>
        <dbReference type="EMBL" id="PJF19776.1"/>
    </source>
</evidence>
<feature type="compositionally biased region" description="Polar residues" evidence="1">
    <location>
        <begin position="192"/>
        <end position="212"/>
    </location>
</feature>
<gene>
    <name evidence="3" type="ORF">PSACC_00413</name>
</gene>
<sequence length="311" mass="34638">MLGGHSRTSSVDSVSSIESHDRLQKDIQDVRLAVIKISNISWDLTSGDVMDFLESVPVQKHYIHIPIDRSTGKTKADMFVELSSMVEAIKCMAKYNKRILKGRAVTVSLSSLEELNSVHFPPVAVGGDFLSQAEAVSLAHFSRKCAERPFEHVISILRLAPWYQMEHFMTDRLFAVVSSTVDALSEHLARPSASTGKMTPNGSPATPNSLLPSTQLSTDLLDRLLTATDRFPAFTPHQKMAVQRVAERKPRFGEPIPLMVEPKPARHLRRSSIDRILEELDTGTKRTEAVDRLFKNAFDQIMLSSVNSNSD</sequence>
<dbReference type="InterPro" id="IPR012677">
    <property type="entry name" value="Nucleotide-bd_a/b_plait_sf"/>
</dbReference>
<dbReference type="AlphaFoldDB" id="A0A2H9TPY7"/>
<name>A0A2H9TPY7_9FUNG</name>
<dbReference type="GO" id="GO:0003723">
    <property type="term" value="F:RNA binding"/>
    <property type="evidence" value="ECO:0007669"/>
    <property type="project" value="InterPro"/>
</dbReference>
<keyword evidence="4" id="KW-1185">Reference proteome</keyword>
<dbReference type="Proteomes" id="UP000240830">
    <property type="component" value="Unassembled WGS sequence"/>
</dbReference>
<organism evidence="3 4">
    <name type="scientific">Paramicrosporidium saccamoebae</name>
    <dbReference type="NCBI Taxonomy" id="1246581"/>
    <lineage>
        <taxon>Eukaryota</taxon>
        <taxon>Fungi</taxon>
        <taxon>Fungi incertae sedis</taxon>
        <taxon>Cryptomycota</taxon>
        <taxon>Cryptomycota incertae sedis</taxon>
        <taxon>Paramicrosporidium</taxon>
    </lineage>
</organism>
<dbReference type="EMBL" id="MTSL01000041">
    <property type="protein sequence ID" value="PJF19776.1"/>
    <property type="molecule type" value="Genomic_DNA"/>
</dbReference>
<dbReference type="Gene3D" id="3.30.70.330">
    <property type="match status" value="1"/>
</dbReference>
<dbReference type="STRING" id="1246581.A0A2H9TPY7"/>
<comment type="caution">
    <text evidence="3">The sequence shown here is derived from an EMBL/GenBank/DDBJ whole genome shotgun (WGS) entry which is preliminary data.</text>
</comment>
<dbReference type="SUPFAM" id="SSF54928">
    <property type="entry name" value="RNA-binding domain, RBD"/>
    <property type="match status" value="1"/>
</dbReference>
<evidence type="ECO:0000313" key="4">
    <source>
        <dbReference type="Proteomes" id="UP000240830"/>
    </source>
</evidence>
<feature type="region of interest" description="Disordered" evidence="1">
    <location>
        <begin position="190"/>
        <end position="212"/>
    </location>
</feature>
<dbReference type="SMART" id="SM00360">
    <property type="entry name" value="RRM"/>
    <property type="match status" value="1"/>
</dbReference>
<accession>A0A2H9TPY7</accession>
<proteinExistence type="predicted"/>
<dbReference type="InterPro" id="IPR000504">
    <property type="entry name" value="RRM_dom"/>
</dbReference>
<evidence type="ECO:0000256" key="1">
    <source>
        <dbReference type="SAM" id="MobiDB-lite"/>
    </source>
</evidence>
<protein>
    <recommendedName>
        <fullName evidence="2">RRM domain-containing protein</fullName>
    </recommendedName>
</protein>
<feature type="domain" description="RRM" evidence="2">
    <location>
        <begin position="34"/>
        <end position="108"/>
    </location>
</feature>
<dbReference type="InterPro" id="IPR035979">
    <property type="entry name" value="RBD_domain_sf"/>
</dbReference>
<reference evidence="3 4" key="1">
    <citation type="submission" date="2016-10" db="EMBL/GenBank/DDBJ databases">
        <title>The genome of Paramicrosporidium saccamoebae is the missing link in understanding Cryptomycota and Microsporidia evolution.</title>
        <authorList>
            <person name="Quandt C.A."/>
            <person name="Beaudet D."/>
            <person name="Corsaro D."/>
            <person name="Michel R."/>
            <person name="Corradi N."/>
            <person name="James T."/>
        </authorList>
    </citation>
    <scope>NUCLEOTIDE SEQUENCE [LARGE SCALE GENOMIC DNA]</scope>
    <source>
        <strain evidence="3 4">KSL3</strain>
    </source>
</reference>